<feature type="transmembrane region" description="Helical" evidence="1">
    <location>
        <begin position="169"/>
        <end position="190"/>
    </location>
</feature>
<evidence type="ECO:0000313" key="2">
    <source>
        <dbReference type="EMBL" id="NYI70687.1"/>
    </source>
</evidence>
<evidence type="ECO:0000313" key="3">
    <source>
        <dbReference type="Proteomes" id="UP000527616"/>
    </source>
</evidence>
<feature type="transmembrane region" description="Helical" evidence="1">
    <location>
        <begin position="211"/>
        <end position="230"/>
    </location>
</feature>
<dbReference type="Proteomes" id="UP000527616">
    <property type="component" value="Unassembled WGS sequence"/>
</dbReference>
<feature type="transmembrane region" description="Helical" evidence="1">
    <location>
        <begin position="6"/>
        <end position="33"/>
    </location>
</feature>
<evidence type="ECO:0008006" key="4">
    <source>
        <dbReference type="Google" id="ProtNLM"/>
    </source>
</evidence>
<proteinExistence type="predicted"/>
<protein>
    <recommendedName>
        <fullName evidence="4">Sap, sulfolipid-1-addressing protein</fullName>
    </recommendedName>
</protein>
<dbReference type="AlphaFoldDB" id="A0A7Z0IKQ2"/>
<organism evidence="2 3">
    <name type="scientific">Naumannella cuiyingiana</name>
    <dbReference type="NCBI Taxonomy" id="1347891"/>
    <lineage>
        <taxon>Bacteria</taxon>
        <taxon>Bacillati</taxon>
        <taxon>Actinomycetota</taxon>
        <taxon>Actinomycetes</taxon>
        <taxon>Propionibacteriales</taxon>
        <taxon>Propionibacteriaceae</taxon>
        <taxon>Naumannella</taxon>
    </lineage>
</organism>
<accession>A0A7Z0IKQ2</accession>
<dbReference type="EMBL" id="JACBZS010000001">
    <property type="protein sequence ID" value="NYI70687.1"/>
    <property type="molecule type" value="Genomic_DNA"/>
</dbReference>
<dbReference type="InterPro" id="IPR021315">
    <property type="entry name" value="Gap/Sap"/>
</dbReference>
<keyword evidence="1" id="KW-1133">Transmembrane helix</keyword>
<feature type="transmembrane region" description="Helical" evidence="1">
    <location>
        <begin position="40"/>
        <end position="66"/>
    </location>
</feature>
<keyword evidence="1" id="KW-0812">Transmembrane</keyword>
<keyword evidence="1" id="KW-0472">Membrane</keyword>
<gene>
    <name evidence="2" type="ORF">GGQ54_001247</name>
</gene>
<keyword evidence="3" id="KW-1185">Reference proteome</keyword>
<dbReference type="RefSeq" id="WP_179444614.1">
    <property type="nucleotide sequence ID" value="NZ_JACBZS010000001.1"/>
</dbReference>
<feature type="transmembrane region" description="Helical" evidence="1">
    <location>
        <begin position="78"/>
        <end position="97"/>
    </location>
</feature>
<sequence>MDVFGLLGLAGLALVDSTSIGTLVVPIFLLLAANFRLGRVLVYLATIAIFYFAIGLALLFGARGFVENFGAALDSPPAYWVQLVLGIGLFALSWFINPGKENAERAKQGLAPKPSKWEQRLSGSTGTAAVMGVALLAGIAELAMMLPYLGAIGILTASGLPMAGRVAALAGYVAVMIAPALALIGVRLALGEGARARLARIRDWVARQAAASVPWVLGIIGFLLARDAAWRLGLLDMLGS</sequence>
<name>A0A7Z0IKQ2_9ACTN</name>
<reference evidence="2 3" key="1">
    <citation type="submission" date="2020-07" db="EMBL/GenBank/DDBJ databases">
        <title>Sequencing the genomes of 1000 actinobacteria strains.</title>
        <authorList>
            <person name="Klenk H.-P."/>
        </authorList>
    </citation>
    <scope>NUCLEOTIDE SEQUENCE [LARGE SCALE GENOMIC DNA]</scope>
    <source>
        <strain evidence="2 3">DSM 103164</strain>
    </source>
</reference>
<feature type="transmembrane region" description="Helical" evidence="1">
    <location>
        <begin position="128"/>
        <end position="149"/>
    </location>
</feature>
<dbReference type="Pfam" id="PF11139">
    <property type="entry name" value="SfLAP"/>
    <property type="match status" value="1"/>
</dbReference>
<evidence type="ECO:0000256" key="1">
    <source>
        <dbReference type="SAM" id="Phobius"/>
    </source>
</evidence>
<comment type="caution">
    <text evidence="2">The sequence shown here is derived from an EMBL/GenBank/DDBJ whole genome shotgun (WGS) entry which is preliminary data.</text>
</comment>